<dbReference type="OrthoDB" id="3267335at2759"/>
<feature type="chain" id="PRO_5044629076" evidence="2">
    <location>
        <begin position="26"/>
        <end position="316"/>
    </location>
</feature>
<dbReference type="AlphaFoldDB" id="A0A6A6YFZ4"/>
<feature type="compositionally biased region" description="Gly residues" evidence="1">
    <location>
        <begin position="272"/>
        <end position="284"/>
    </location>
</feature>
<evidence type="ECO:0000256" key="1">
    <source>
        <dbReference type="SAM" id="MobiDB-lite"/>
    </source>
</evidence>
<accession>A0A6A6YFZ4</accession>
<sequence length="316" mass="32808">MFSRIASLPIRAVIASFCLCRLSYATNDGNFTIVGGQIYTPGLAILDSPQPFTPEGGDFLQVALDISGDGRLPQPPNNADPLTQIFNITLFLTSYSTQKNFTISNGTGSLPPFADIMAQEPGSTVKHVNFEWPDCLTGDGQDTTGTARGDYNISIHQNYRLNGSNFYTIFNLPITVTNGIVAFPPATQILVKPIPGPVNANGGRVACPLLENKLLSDAEQLTSINNPPFQPYIGGEVSISGTNNNGGGGNGGGGNGGGGTVGNPGQNNNGGKSNGNGDGQGVIGNVGRTNRPEFGTLTVCLGIAVGVGGLGWSLYW</sequence>
<dbReference type="EMBL" id="MU003704">
    <property type="protein sequence ID" value="KAF2807660.1"/>
    <property type="molecule type" value="Genomic_DNA"/>
</dbReference>
<keyword evidence="4" id="KW-1185">Reference proteome</keyword>
<feature type="signal peptide" evidence="2">
    <location>
        <begin position="1"/>
        <end position="25"/>
    </location>
</feature>
<evidence type="ECO:0000313" key="4">
    <source>
        <dbReference type="Proteomes" id="UP000504636"/>
    </source>
</evidence>
<evidence type="ECO:0000313" key="3">
    <source>
        <dbReference type="EMBL" id="KAF2807660.1"/>
    </source>
</evidence>
<evidence type="ECO:0000256" key="2">
    <source>
        <dbReference type="SAM" id="SignalP"/>
    </source>
</evidence>
<dbReference type="Proteomes" id="UP000504636">
    <property type="component" value="Unplaced"/>
</dbReference>
<gene>
    <name evidence="3 5" type="ORF">BDZ99DRAFT_464577</name>
</gene>
<keyword evidence="2" id="KW-0732">Signal</keyword>
<feature type="compositionally biased region" description="Gly residues" evidence="1">
    <location>
        <begin position="244"/>
        <end position="262"/>
    </location>
</feature>
<evidence type="ECO:0000313" key="5">
    <source>
        <dbReference type="RefSeq" id="XP_033574624.1"/>
    </source>
</evidence>
<proteinExistence type="predicted"/>
<dbReference type="RefSeq" id="XP_033574624.1">
    <property type="nucleotide sequence ID" value="XM_033720358.1"/>
</dbReference>
<reference evidence="5" key="2">
    <citation type="submission" date="2020-04" db="EMBL/GenBank/DDBJ databases">
        <authorList>
            <consortium name="NCBI Genome Project"/>
        </authorList>
    </citation>
    <scope>NUCLEOTIDE SEQUENCE</scope>
    <source>
        <strain evidence="5">CBS 304.34</strain>
    </source>
</reference>
<protein>
    <submittedName>
        <fullName evidence="3 5">Uncharacterized protein</fullName>
    </submittedName>
</protein>
<dbReference type="GeneID" id="54461251"/>
<organism evidence="3">
    <name type="scientific">Mytilinidion resinicola</name>
    <dbReference type="NCBI Taxonomy" id="574789"/>
    <lineage>
        <taxon>Eukaryota</taxon>
        <taxon>Fungi</taxon>
        <taxon>Dikarya</taxon>
        <taxon>Ascomycota</taxon>
        <taxon>Pezizomycotina</taxon>
        <taxon>Dothideomycetes</taxon>
        <taxon>Pleosporomycetidae</taxon>
        <taxon>Mytilinidiales</taxon>
        <taxon>Mytilinidiaceae</taxon>
        <taxon>Mytilinidion</taxon>
    </lineage>
</organism>
<feature type="region of interest" description="Disordered" evidence="1">
    <location>
        <begin position="243"/>
        <end position="284"/>
    </location>
</feature>
<reference evidence="5" key="3">
    <citation type="submission" date="2025-04" db="UniProtKB">
        <authorList>
            <consortium name="RefSeq"/>
        </authorList>
    </citation>
    <scope>IDENTIFICATION</scope>
    <source>
        <strain evidence="5">CBS 304.34</strain>
    </source>
</reference>
<name>A0A6A6YFZ4_9PEZI</name>
<reference evidence="3 5" key="1">
    <citation type="journal article" date="2020" name="Stud. Mycol.">
        <title>101 Dothideomycetes genomes: a test case for predicting lifestyles and emergence of pathogens.</title>
        <authorList>
            <person name="Haridas S."/>
            <person name="Albert R."/>
            <person name="Binder M."/>
            <person name="Bloem J."/>
            <person name="Labutti K."/>
            <person name="Salamov A."/>
            <person name="Andreopoulos B."/>
            <person name="Baker S."/>
            <person name="Barry K."/>
            <person name="Bills G."/>
            <person name="Bluhm B."/>
            <person name="Cannon C."/>
            <person name="Castanera R."/>
            <person name="Culley D."/>
            <person name="Daum C."/>
            <person name="Ezra D."/>
            <person name="Gonzalez J."/>
            <person name="Henrissat B."/>
            <person name="Kuo A."/>
            <person name="Liang C."/>
            <person name="Lipzen A."/>
            <person name="Lutzoni F."/>
            <person name="Magnuson J."/>
            <person name="Mondo S."/>
            <person name="Nolan M."/>
            <person name="Ohm R."/>
            <person name="Pangilinan J."/>
            <person name="Park H.-J."/>
            <person name="Ramirez L."/>
            <person name="Alfaro M."/>
            <person name="Sun H."/>
            <person name="Tritt A."/>
            <person name="Yoshinaga Y."/>
            <person name="Zwiers L.-H."/>
            <person name="Turgeon B."/>
            <person name="Goodwin S."/>
            <person name="Spatafora J."/>
            <person name="Crous P."/>
            <person name="Grigoriev I."/>
        </authorList>
    </citation>
    <scope>NUCLEOTIDE SEQUENCE</scope>
    <source>
        <strain evidence="3 5">CBS 304.34</strain>
    </source>
</reference>